<dbReference type="Pfam" id="PF13561">
    <property type="entry name" value="adh_short_C2"/>
    <property type="match status" value="1"/>
</dbReference>
<gene>
    <name evidence="1" type="ORF">PC41400_01020</name>
</gene>
<dbReference type="InterPro" id="IPR002347">
    <property type="entry name" value="SDR_fam"/>
</dbReference>
<proteinExistence type="predicted"/>
<dbReference type="OrthoDB" id="9803333at2"/>
<evidence type="ECO:0000313" key="2">
    <source>
        <dbReference type="Proteomes" id="UP000288943"/>
    </source>
</evidence>
<dbReference type="SUPFAM" id="SSF51735">
    <property type="entry name" value="NAD(P)-binding Rossmann-fold domains"/>
    <property type="match status" value="1"/>
</dbReference>
<organism evidence="1 2">
    <name type="scientific">Paenibacillus chitinolyticus</name>
    <dbReference type="NCBI Taxonomy" id="79263"/>
    <lineage>
        <taxon>Bacteria</taxon>
        <taxon>Bacillati</taxon>
        <taxon>Bacillota</taxon>
        <taxon>Bacilli</taxon>
        <taxon>Bacillales</taxon>
        <taxon>Paenibacillaceae</taxon>
        <taxon>Paenibacillus</taxon>
    </lineage>
</organism>
<accession>A0A410WPT3</accession>
<sequence>MRRLGGIENDIGRMALFLASEDSAYMTGQTVMVDGGATKLR</sequence>
<dbReference type="Proteomes" id="UP000288943">
    <property type="component" value="Chromosome"/>
</dbReference>
<dbReference type="KEGG" id="pchi:PC41400_01020"/>
<reference evidence="1 2" key="1">
    <citation type="submission" date="2018-01" db="EMBL/GenBank/DDBJ databases">
        <title>The whole genome sequencing and assembly of Paenibacillus chitinolyticus KCCM 41400 strain.</title>
        <authorList>
            <person name="Kim J.-Y."/>
            <person name="Park M.-K."/>
            <person name="Lee Y.-J."/>
            <person name="Yi H."/>
            <person name="Bahn Y.-S."/>
            <person name="Kim J.F."/>
            <person name="Lee D.-W."/>
        </authorList>
    </citation>
    <scope>NUCLEOTIDE SEQUENCE [LARGE SCALE GENOMIC DNA]</scope>
    <source>
        <strain evidence="1 2">KCCM 41400</strain>
    </source>
</reference>
<protein>
    <submittedName>
        <fullName evidence="1">Uncharacterized protein</fullName>
    </submittedName>
</protein>
<dbReference type="InterPro" id="IPR036291">
    <property type="entry name" value="NAD(P)-bd_dom_sf"/>
</dbReference>
<dbReference type="AlphaFoldDB" id="A0A410WPT3"/>
<dbReference type="Gene3D" id="3.40.50.720">
    <property type="entry name" value="NAD(P)-binding Rossmann-like Domain"/>
    <property type="match status" value="1"/>
</dbReference>
<dbReference type="EMBL" id="CP026520">
    <property type="protein sequence ID" value="QAV16353.1"/>
    <property type="molecule type" value="Genomic_DNA"/>
</dbReference>
<name>A0A410WPT3_9BACL</name>
<evidence type="ECO:0000313" key="1">
    <source>
        <dbReference type="EMBL" id="QAV16353.1"/>
    </source>
</evidence>